<dbReference type="VEuPathDB" id="FungiDB:ASPTUDRAFT_53702"/>
<dbReference type="OrthoDB" id="10418152at2759"/>
<proteinExistence type="predicted"/>
<name>A0A1L9NB74_ASPTC</name>
<evidence type="ECO:0000313" key="1">
    <source>
        <dbReference type="EMBL" id="OJI86501.1"/>
    </source>
</evidence>
<sequence>MDRTRPDQIINDPVMGAMNYSLKSGQVACEWSVKDAASPNGVVLEVGAACPWPGRLSVQTGTRPRIAGEALAVTARTKCSHQTKSLGRRDGGLQSFFPRALVSRSLMAQMFRARRYATGWNIDAQVSQKLELKRRGEPGAIHPSIHSPNAFFLSVH</sequence>
<reference evidence="2" key="1">
    <citation type="journal article" date="2017" name="Genome Biol.">
        <title>Comparative genomics reveals high biological diversity and specific adaptations in the industrially and medically important fungal genus Aspergillus.</title>
        <authorList>
            <person name="de Vries R.P."/>
            <person name="Riley R."/>
            <person name="Wiebenga A."/>
            <person name="Aguilar-Osorio G."/>
            <person name="Amillis S."/>
            <person name="Uchima C.A."/>
            <person name="Anderluh G."/>
            <person name="Asadollahi M."/>
            <person name="Askin M."/>
            <person name="Barry K."/>
            <person name="Battaglia E."/>
            <person name="Bayram O."/>
            <person name="Benocci T."/>
            <person name="Braus-Stromeyer S.A."/>
            <person name="Caldana C."/>
            <person name="Canovas D."/>
            <person name="Cerqueira G.C."/>
            <person name="Chen F."/>
            <person name="Chen W."/>
            <person name="Choi C."/>
            <person name="Clum A."/>
            <person name="Dos Santos R.A."/>
            <person name="Damasio A.R."/>
            <person name="Diallinas G."/>
            <person name="Emri T."/>
            <person name="Fekete E."/>
            <person name="Flipphi M."/>
            <person name="Freyberg S."/>
            <person name="Gallo A."/>
            <person name="Gournas C."/>
            <person name="Habgood R."/>
            <person name="Hainaut M."/>
            <person name="Harispe M.L."/>
            <person name="Henrissat B."/>
            <person name="Hilden K.S."/>
            <person name="Hope R."/>
            <person name="Hossain A."/>
            <person name="Karabika E."/>
            <person name="Karaffa L."/>
            <person name="Karanyi Z."/>
            <person name="Krasevec N."/>
            <person name="Kuo A."/>
            <person name="Kusch H."/>
            <person name="LaButti K."/>
            <person name="Lagendijk E.L."/>
            <person name="Lapidus A."/>
            <person name="Levasseur A."/>
            <person name="Lindquist E."/>
            <person name="Lipzen A."/>
            <person name="Logrieco A.F."/>
            <person name="MacCabe A."/>
            <person name="Maekelae M.R."/>
            <person name="Malavazi I."/>
            <person name="Melin P."/>
            <person name="Meyer V."/>
            <person name="Mielnichuk N."/>
            <person name="Miskei M."/>
            <person name="Molnar A.P."/>
            <person name="Mule G."/>
            <person name="Ngan C.Y."/>
            <person name="Orejas M."/>
            <person name="Orosz E."/>
            <person name="Ouedraogo J.P."/>
            <person name="Overkamp K.M."/>
            <person name="Park H.-S."/>
            <person name="Perrone G."/>
            <person name="Piumi F."/>
            <person name="Punt P.J."/>
            <person name="Ram A.F."/>
            <person name="Ramon A."/>
            <person name="Rauscher S."/>
            <person name="Record E."/>
            <person name="Riano-Pachon D.M."/>
            <person name="Robert V."/>
            <person name="Roehrig J."/>
            <person name="Ruller R."/>
            <person name="Salamov A."/>
            <person name="Salih N.S."/>
            <person name="Samson R.A."/>
            <person name="Sandor E."/>
            <person name="Sanguinetti M."/>
            <person name="Schuetze T."/>
            <person name="Sepcic K."/>
            <person name="Shelest E."/>
            <person name="Sherlock G."/>
            <person name="Sophianopoulou V."/>
            <person name="Squina F.M."/>
            <person name="Sun H."/>
            <person name="Susca A."/>
            <person name="Todd R.B."/>
            <person name="Tsang A."/>
            <person name="Unkles S.E."/>
            <person name="van de Wiele N."/>
            <person name="van Rossen-Uffink D."/>
            <person name="Oliveira J.V."/>
            <person name="Vesth T.C."/>
            <person name="Visser J."/>
            <person name="Yu J.-H."/>
            <person name="Zhou M."/>
            <person name="Andersen M.R."/>
            <person name="Archer D.B."/>
            <person name="Baker S.E."/>
            <person name="Benoit I."/>
            <person name="Brakhage A.A."/>
            <person name="Braus G.H."/>
            <person name="Fischer R."/>
            <person name="Frisvad J.C."/>
            <person name="Goldman G.H."/>
            <person name="Houbraken J."/>
            <person name="Oakley B."/>
            <person name="Pocsi I."/>
            <person name="Scazzocchio C."/>
            <person name="Seiboth B."/>
            <person name="vanKuyk P.A."/>
            <person name="Wortman J."/>
            <person name="Dyer P.S."/>
            <person name="Grigoriev I.V."/>
        </authorList>
    </citation>
    <scope>NUCLEOTIDE SEQUENCE [LARGE SCALE GENOMIC DNA]</scope>
    <source>
        <strain evidence="2">CBS 134.48</strain>
    </source>
</reference>
<organism evidence="1 2">
    <name type="scientific">Aspergillus tubingensis (strain CBS 134.48)</name>
    <dbReference type="NCBI Taxonomy" id="767770"/>
    <lineage>
        <taxon>Eukaryota</taxon>
        <taxon>Fungi</taxon>
        <taxon>Dikarya</taxon>
        <taxon>Ascomycota</taxon>
        <taxon>Pezizomycotina</taxon>
        <taxon>Eurotiomycetes</taxon>
        <taxon>Eurotiomycetidae</taxon>
        <taxon>Eurotiales</taxon>
        <taxon>Aspergillaceae</taxon>
        <taxon>Aspergillus</taxon>
        <taxon>Aspergillus subgen. Circumdati</taxon>
    </lineage>
</organism>
<accession>A0A1L9NB74</accession>
<gene>
    <name evidence="1" type="ORF">ASPTUDRAFT_53702</name>
</gene>
<dbReference type="Proteomes" id="UP000184304">
    <property type="component" value="Unassembled WGS sequence"/>
</dbReference>
<keyword evidence="2" id="KW-1185">Reference proteome</keyword>
<evidence type="ECO:0000313" key="2">
    <source>
        <dbReference type="Proteomes" id="UP000184304"/>
    </source>
</evidence>
<dbReference type="AlphaFoldDB" id="A0A1L9NB74"/>
<protein>
    <submittedName>
        <fullName evidence="1">Uncharacterized protein</fullName>
    </submittedName>
</protein>
<dbReference type="EMBL" id="KV878187">
    <property type="protein sequence ID" value="OJI86501.1"/>
    <property type="molecule type" value="Genomic_DNA"/>
</dbReference>